<sequence>MIHHPPLRYCALLSNIHSKLTSKRTQLSKPGRVQKHLLSPLLEIQKTGNHCQVVRFPSNFFAQIPHIVSQLSLALEVIFFQALAKVYNRGK</sequence>
<dbReference type="AlphaFoldDB" id="A0A2P6QIF2"/>
<name>A0A2P6QIF2_ROSCH</name>
<dbReference type="Proteomes" id="UP000238479">
    <property type="component" value="Chromosome 5"/>
</dbReference>
<protein>
    <submittedName>
        <fullName evidence="1">Uncharacterized protein</fullName>
    </submittedName>
</protein>
<dbReference type="EMBL" id="PDCK01000043">
    <property type="protein sequence ID" value="PRQ33966.1"/>
    <property type="molecule type" value="Genomic_DNA"/>
</dbReference>
<comment type="caution">
    <text evidence="1">The sequence shown here is derived from an EMBL/GenBank/DDBJ whole genome shotgun (WGS) entry which is preliminary data.</text>
</comment>
<evidence type="ECO:0000313" key="2">
    <source>
        <dbReference type="Proteomes" id="UP000238479"/>
    </source>
</evidence>
<evidence type="ECO:0000313" key="1">
    <source>
        <dbReference type="EMBL" id="PRQ33966.1"/>
    </source>
</evidence>
<gene>
    <name evidence="1" type="ORF">RchiOBHm_Chr5g0063571</name>
</gene>
<dbReference type="Gramene" id="PRQ33966">
    <property type="protein sequence ID" value="PRQ33966"/>
    <property type="gene ID" value="RchiOBHm_Chr5g0063571"/>
</dbReference>
<organism evidence="1 2">
    <name type="scientific">Rosa chinensis</name>
    <name type="common">China rose</name>
    <dbReference type="NCBI Taxonomy" id="74649"/>
    <lineage>
        <taxon>Eukaryota</taxon>
        <taxon>Viridiplantae</taxon>
        <taxon>Streptophyta</taxon>
        <taxon>Embryophyta</taxon>
        <taxon>Tracheophyta</taxon>
        <taxon>Spermatophyta</taxon>
        <taxon>Magnoliopsida</taxon>
        <taxon>eudicotyledons</taxon>
        <taxon>Gunneridae</taxon>
        <taxon>Pentapetalae</taxon>
        <taxon>rosids</taxon>
        <taxon>fabids</taxon>
        <taxon>Rosales</taxon>
        <taxon>Rosaceae</taxon>
        <taxon>Rosoideae</taxon>
        <taxon>Rosoideae incertae sedis</taxon>
        <taxon>Rosa</taxon>
    </lineage>
</organism>
<keyword evidence="2" id="KW-1185">Reference proteome</keyword>
<proteinExistence type="predicted"/>
<accession>A0A2P6QIF2</accession>
<reference evidence="1 2" key="1">
    <citation type="journal article" date="2018" name="Nat. Genet.">
        <title>The Rosa genome provides new insights in the design of modern roses.</title>
        <authorList>
            <person name="Bendahmane M."/>
        </authorList>
    </citation>
    <scope>NUCLEOTIDE SEQUENCE [LARGE SCALE GENOMIC DNA]</scope>
    <source>
        <strain evidence="2">cv. Old Blush</strain>
    </source>
</reference>